<name>A0ACD6A910_AVESA</name>
<sequence>MTAYVTDFGLARFMFTAPTAHQDRSASLACLKGSIGYIPPEYGMSEEISTKGDVYSFGVFLLQMMTGCSPTDEKFSDGGSLHELVDGAFPDSIHKVIDPTMLREDSSTAELLRHCVVPLVRVGLSCSKASPRERPDMGRVSTEILRIMHVASRMGVV</sequence>
<proteinExistence type="predicted"/>
<keyword evidence="2" id="KW-1185">Reference proteome</keyword>
<dbReference type="Proteomes" id="UP001732700">
    <property type="component" value="Chromosome 7D"/>
</dbReference>
<reference evidence="1" key="2">
    <citation type="submission" date="2025-09" db="UniProtKB">
        <authorList>
            <consortium name="EnsemblPlants"/>
        </authorList>
    </citation>
    <scope>IDENTIFICATION</scope>
</reference>
<evidence type="ECO:0000313" key="2">
    <source>
        <dbReference type="Proteomes" id="UP001732700"/>
    </source>
</evidence>
<organism evidence="1 2">
    <name type="scientific">Avena sativa</name>
    <name type="common">Oat</name>
    <dbReference type="NCBI Taxonomy" id="4498"/>
    <lineage>
        <taxon>Eukaryota</taxon>
        <taxon>Viridiplantae</taxon>
        <taxon>Streptophyta</taxon>
        <taxon>Embryophyta</taxon>
        <taxon>Tracheophyta</taxon>
        <taxon>Spermatophyta</taxon>
        <taxon>Magnoliopsida</taxon>
        <taxon>Liliopsida</taxon>
        <taxon>Poales</taxon>
        <taxon>Poaceae</taxon>
        <taxon>BOP clade</taxon>
        <taxon>Pooideae</taxon>
        <taxon>Poodae</taxon>
        <taxon>Poeae</taxon>
        <taxon>Poeae Chloroplast Group 1 (Aveneae type)</taxon>
        <taxon>Aveninae</taxon>
        <taxon>Avena</taxon>
    </lineage>
</organism>
<protein>
    <submittedName>
        <fullName evidence="1">Uncharacterized protein</fullName>
    </submittedName>
</protein>
<evidence type="ECO:0000313" key="1">
    <source>
        <dbReference type="EnsemblPlants" id="AVESA.00010b.r2.7DG1357790.1.CDS"/>
    </source>
</evidence>
<reference evidence="1" key="1">
    <citation type="submission" date="2021-05" db="EMBL/GenBank/DDBJ databases">
        <authorList>
            <person name="Scholz U."/>
            <person name="Mascher M."/>
            <person name="Fiebig A."/>
        </authorList>
    </citation>
    <scope>NUCLEOTIDE SEQUENCE [LARGE SCALE GENOMIC DNA]</scope>
</reference>
<dbReference type="EnsemblPlants" id="AVESA.00010b.r2.7DG1357790.1">
    <property type="protein sequence ID" value="AVESA.00010b.r2.7DG1357790.1.CDS"/>
    <property type="gene ID" value="AVESA.00010b.r2.7DG1357790"/>
</dbReference>
<accession>A0ACD6A910</accession>